<dbReference type="AlphaFoldDB" id="A0AAV0K0V3"/>
<keyword evidence="2 4" id="KW-0378">Hydrolase</keyword>
<dbReference type="InterPro" id="IPR001547">
    <property type="entry name" value="Glyco_hydro_5"/>
</dbReference>
<keyword evidence="5" id="KW-0732">Signal</keyword>
<feature type="chain" id="PRO_5043561195" description="Glycoside hydrolase family 5 domain-containing protein" evidence="5">
    <location>
        <begin position="25"/>
        <end position="547"/>
    </location>
</feature>
<evidence type="ECO:0000256" key="5">
    <source>
        <dbReference type="SAM" id="SignalP"/>
    </source>
</evidence>
<dbReference type="InterPro" id="IPR035992">
    <property type="entry name" value="Ricin_B-like_lectins"/>
</dbReference>
<evidence type="ECO:0000256" key="4">
    <source>
        <dbReference type="RuleBase" id="RU361153"/>
    </source>
</evidence>
<evidence type="ECO:0000313" key="8">
    <source>
        <dbReference type="Proteomes" id="UP001154282"/>
    </source>
</evidence>
<keyword evidence="3 4" id="KW-0326">Glycosidase</keyword>
<evidence type="ECO:0000256" key="1">
    <source>
        <dbReference type="ARBA" id="ARBA00005641"/>
    </source>
</evidence>
<feature type="domain" description="Glycoside hydrolase family 5" evidence="6">
    <location>
        <begin position="66"/>
        <end position="350"/>
    </location>
</feature>
<proteinExistence type="inferred from homology"/>
<dbReference type="Gene3D" id="3.20.20.80">
    <property type="entry name" value="Glycosidases"/>
    <property type="match status" value="1"/>
</dbReference>
<dbReference type="GO" id="GO:0000272">
    <property type="term" value="P:polysaccharide catabolic process"/>
    <property type="evidence" value="ECO:0007669"/>
    <property type="project" value="InterPro"/>
</dbReference>
<organism evidence="7 8">
    <name type="scientific">Linum tenue</name>
    <dbReference type="NCBI Taxonomy" id="586396"/>
    <lineage>
        <taxon>Eukaryota</taxon>
        <taxon>Viridiplantae</taxon>
        <taxon>Streptophyta</taxon>
        <taxon>Embryophyta</taxon>
        <taxon>Tracheophyta</taxon>
        <taxon>Spermatophyta</taxon>
        <taxon>Magnoliopsida</taxon>
        <taxon>eudicotyledons</taxon>
        <taxon>Gunneridae</taxon>
        <taxon>Pentapetalae</taxon>
        <taxon>rosids</taxon>
        <taxon>fabids</taxon>
        <taxon>Malpighiales</taxon>
        <taxon>Linaceae</taxon>
        <taxon>Linum</taxon>
    </lineage>
</organism>
<evidence type="ECO:0000256" key="2">
    <source>
        <dbReference type="ARBA" id="ARBA00022801"/>
    </source>
</evidence>
<reference evidence="7" key="1">
    <citation type="submission" date="2022-08" db="EMBL/GenBank/DDBJ databases">
        <authorList>
            <person name="Gutierrez-Valencia J."/>
        </authorList>
    </citation>
    <scope>NUCLEOTIDE SEQUENCE</scope>
</reference>
<dbReference type="SUPFAM" id="SSF50370">
    <property type="entry name" value="Ricin B-like lectins"/>
    <property type="match status" value="1"/>
</dbReference>
<sequence>METHHHPLLSFLLLLLLLPFSSHPLPLSTNNRWIVDSATGQRVKLACANWPGAAETMLPEGLDRQPLPNIVAAIRQLGFNCVRLTYATYMVTRHAGDRVGRTFDGLGLGSVKDEIARFNPLVVRMTHLQAFDAVLDELGRQGVMVDIDNHVSKPMWCCKEKDGNGFFGDAYFDPKEWLLGLTVLARRYVYKPQVIGMGLRNELRGERQSEATWRKYVTLAGNAIHVANPNVLIFAGGISYASVLSFLKKKPLSTTFGNKLVYESHWYPFTAGPEKVWTEKPLNQLCRAKIDGYVNTTAFSFTAGGSAAVPLFVGEVGIPGAEVKKSSDNFLSCFATWAAENDLDWAWWGLQGGYYFRDNRTGMDEYFGALSYFWDRPRNPFLLNRLRLMQLKNQDPTSRVGKAYLLFHPQTGDCMINNNLREIYAGHCGRESSRFLYAGDGSPIMLAGSNYCLRAGGDGVRVQLTTACNAPESRWWRVSSSKLHLAAKEEKTGEYLCLNRDSVFTSDVFTRKCVCLVGYETGCVNGGDLEPTAQWFKLVETNVLYTN</sequence>
<dbReference type="Proteomes" id="UP001154282">
    <property type="component" value="Unassembled WGS sequence"/>
</dbReference>
<dbReference type="GO" id="GO:0004553">
    <property type="term" value="F:hydrolase activity, hydrolyzing O-glycosyl compounds"/>
    <property type="evidence" value="ECO:0007669"/>
    <property type="project" value="InterPro"/>
</dbReference>
<keyword evidence="8" id="KW-1185">Reference proteome</keyword>
<feature type="signal peptide" evidence="5">
    <location>
        <begin position="1"/>
        <end position="24"/>
    </location>
</feature>
<evidence type="ECO:0000313" key="7">
    <source>
        <dbReference type="EMBL" id="CAI0414718.1"/>
    </source>
</evidence>
<comment type="similarity">
    <text evidence="1 4">Belongs to the glycosyl hydrolase 5 (cellulase A) family.</text>
</comment>
<dbReference type="PANTHER" id="PTHR31263:SF0">
    <property type="entry name" value="CELLULASE FAMILY PROTEIN (AFU_ORTHOLOGUE AFUA_5G14560)"/>
    <property type="match status" value="1"/>
</dbReference>
<protein>
    <recommendedName>
        <fullName evidence="6">Glycoside hydrolase family 5 domain-containing protein</fullName>
    </recommendedName>
</protein>
<evidence type="ECO:0000259" key="6">
    <source>
        <dbReference type="Pfam" id="PF00150"/>
    </source>
</evidence>
<dbReference type="Pfam" id="PF00150">
    <property type="entry name" value="Cellulase"/>
    <property type="match status" value="1"/>
</dbReference>
<dbReference type="EMBL" id="CAMGYJ010000005">
    <property type="protein sequence ID" value="CAI0414718.1"/>
    <property type="molecule type" value="Genomic_DNA"/>
</dbReference>
<dbReference type="SUPFAM" id="SSF51445">
    <property type="entry name" value="(Trans)glycosidases"/>
    <property type="match status" value="1"/>
</dbReference>
<dbReference type="InterPro" id="IPR017853">
    <property type="entry name" value="GH"/>
</dbReference>
<comment type="caution">
    <text evidence="7">The sequence shown here is derived from an EMBL/GenBank/DDBJ whole genome shotgun (WGS) entry which is preliminary data.</text>
</comment>
<evidence type="ECO:0000256" key="3">
    <source>
        <dbReference type="ARBA" id="ARBA00023295"/>
    </source>
</evidence>
<dbReference type="PANTHER" id="PTHR31263">
    <property type="entry name" value="CELLULASE FAMILY PROTEIN (AFU_ORTHOLOGUE AFUA_5G14560)"/>
    <property type="match status" value="1"/>
</dbReference>
<accession>A0AAV0K0V3</accession>
<gene>
    <name evidence="7" type="ORF">LITE_LOCUS16396</name>
</gene>
<name>A0AAV0K0V3_9ROSI</name>